<evidence type="ECO:0000256" key="3">
    <source>
        <dbReference type="ARBA" id="ARBA00022448"/>
    </source>
</evidence>
<keyword evidence="7 8" id="KW-0472">Membrane</keyword>
<organism evidence="9 10">
    <name type="scientific">Arthrobacter woluwensis</name>
    <dbReference type="NCBI Taxonomy" id="156980"/>
    <lineage>
        <taxon>Bacteria</taxon>
        <taxon>Bacillati</taxon>
        <taxon>Actinomycetota</taxon>
        <taxon>Actinomycetes</taxon>
        <taxon>Micrococcales</taxon>
        <taxon>Micrococcaceae</taxon>
        <taxon>Arthrobacter</taxon>
    </lineage>
</organism>
<keyword evidence="6 8" id="KW-1133">Transmembrane helix</keyword>
<evidence type="ECO:0000256" key="5">
    <source>
        <dbReference type="ARBA" id="ARBA00022692"/>
    </source>
</evidence>
<feature type="transmembrane region" description="Helical" evidence="8">
    <location>
        <begin position="73"/>
        <end position="90"/>
    </location>
</feature>
<reference evidence="9 10" key="1">
    <citation type="submission" date="2016-10" db="EMBL/GenBank/DDBJ databases">
        <authorList>
            <person name="de Groot N.N."/>
        </authorList>
    </citation>
    <scope>NUCLEOTIDE SEQUENCE [LARGE SCALE GENOMIC DNA]</scope>
    <source>
        <strain evidence="9 10">DSM 10495</strain>
    </source>
</reference>
<dbReference type="AlphaFoldDB" id="A0A1H4P8X9"/>
<feature type="transmembrane region" description="Helical" evidence="8">
    <location>
        <begin position="160"/>
        <end position="181"/>
    </location>
</feature>
<evidence type="ECO:0000256" key="8">
    <source>
        <dbReference type="SAM" id="Phobius"/>
    </source>
</evidence>
<feature type="transmembrane region" description="Helical" evidence="8">
    <location>
        <begin position="20"/>
        <end position="44"/>
    </location>
</feature>
<evidence type="ECO:0000313" key="9">
    <source>
        <dbReference type="EMBL" id="SEC03911.1"/>
    </source>
</evidence>
<evidence type="ECO:0000256" key="7">
    <source>
        <dbReference type="ARBA" id="ARBA00023136"/>
    </source>
</evidence>
<protein>
    <submittedName>
        <fullName evidence="9">Iron complex transport system permease protein</fullName>
    </submittedName>
</protein>
<proteinExistence type="inferred from homology"/>
<dbReference type="CDD" id="cd06550">
    <property type="entry name" value="TM_ABC_iron-siderophores_like"/>
    <property type="match status" value="1"/>
</dbReference>
<keyword evidence="3" id="KW-0813">Transport</keyword>
<dbReference type="GO" id="GO:0005886">
    <property type="term" value="C:plasma membrane"/>
    <property type="evidence" value="ECO:0007669"/>
    <property type="project" value="UniProtKB-SubCell"/>
</dbReference>
<feature type="transmembrane region" description="Helical" evidence="8">
    <location>
        <begin position="320"/>
        <end position="338"/>
    </location>
</feature>
<keyword evidence="4" id="KW-1003">Cell membrane</keyword>
<keyword evidence="5 8" id="KW-0812">Transmembrane</keyword>
<dbReference type="GO" id="GO:0022857">
    <property type="term" value="F:transmembrane transporter activity"/>
    <property type="evidence" value="ECO:0007669"/>
    <property type="project" value="InterPro"/>
</dbReference>
<dbReference type="Pfam" id="PF01032">
    <property type="entry name" value="FecCD"/>
    <property type="match status" value="1"/>
</dbReference>
<dbReference type="EMBL" id="FNSN01000003">
    <property type="protein sequence ID" value="SEC03911.1"/>
    <property type="molecule type" value="Genomic_DNA"/>
</dbReference>
<evidence type="ECO:0000256" key="1">
    <source>
        <dbReference type="ARBA" id="ARBA00004651"/>
    </source>
</evidence>
<feature type="transmembrane region" description="Helical" evidence="8">
    <location>
        <begin position="201"/>
        <end position="221"/>
    </location>
</feature>
<evidence type="ECO:0000256" key="2">
    <source>
        <dbReference type="ARBA" id="ARBA00007935"/>
    </source>
</evidence>
<feature type="transmembrane region" description="Helical" evidence="8">
    <location>
        <begin position="102"/>
        <end position="123"/>
    </location>
</feature>
<sequence length="344" mass="34984">MSALVVPAPSSRPAPTVRALGLGAAVVVLLLMCALSIMVGSALLPPDTALKAFTQPDGSLSQVTVTEVRVPRTLLGVLVGSALGVAGALMQGLSRNPLADPGILGVNAGAGFAVCLGVALFGLVDIGDYLWWGFAGAVLASVLVYALASRGPGGATPVRLTLVGAALTAVFGGLSMTLSLIDPQTFDRMRFWGVGSITDRPAGTVSAVLPFIVTGLLLALLSTRALNALALGDDLARSVGVHVPTTRAVAMLSIVLLCGSATAAAGPIAFVGLMVPHAVRWLTGPDQRWILPYALVLAPALLLAADVLGRFMVWPAEVQAGVVTALIGAPILIALVRGSRKVSW</sequence>
<dbReference type="Gene3D" id="1.10.3470.10">
    <property type="entry name" value="ABC transporter involved in vitamin B12 uptake, BtuC"/>
    <property type="match status" value="1"/>
</dbReference>
<dbReference type="FunFam" id="1.10.3470.10:FF:000001">
    <property type="entry name" value="Vitamin B12 ABC transporter permease BtuC"/>
    <property type="match status" value="1"/>
</dbReference>
<dbReference type="RefSeq" id="WP_066212093.1">
    <property type="nucleotide sequence ID" value="NZ_FNSN01000003.1"/>
</dbReference>
<gene>
    <name evidence="9" type="ORF">SAMN04489745_1909</name>
</gene>
<comment type="subcellular location">
    <subcellularLocation>
        <location evidence="1">Cell membrane</location>
        <topology evidence="1">Multi-pass membrane protein</topology>
    </subcellularLocation>
</comment>
<feature type="transmembrane region" description="Helical" evidence="8">
    <location>
        <begin position="290"/>
        <end position="308"/>
    </location>
</feature>
<dbReference type="InterPro" id="IPR037294">
    <property type="entry name" value="ABC_BtuC-like"/>
</dbReference>
<comment type="similarity">
    <text evidence="2">Belongs to the binding-protein-dependent transport system permease family. FecCD subfamily.</text>
</comment>
<accession>A0A1H4P8X9</accession>
<feature type="transmembrane region" description="Helical" evidence="8">
    <location>
        <begin position="129"/>
        <end position="148"/>
    </location>
</feature>
<dbReference type="STRING" id="156980.SAMN04489745_1909"/>
<evidence type="ECO:0000256" key="4">
    <source>
        <dbReference type="ARBA" id="ARBA00022475"/>
    </source>
</evidence>
<dbReference type="GO" id="GO:0033214">
    <property type="term" value="P:siderophore-iron import into cell"/>
    <property type="evidence" value="ECO:0007669"/>
    <property type="project" value="TreeGrafter"/>
</dbReference>
<dbReference type="PANTHER" id="PTHR30472:SF1">
    <property type="entry name" value="FE(3+) DICITRATE TRANSPORT SYSTEM PERMEASE PROTEIN FECC-RELATED"/>
    <property type="match status" value="1"/>
</dbReference>
<name>A0A1H4P8X9_9MICC</name>
<evidence type="ECO:0000256" key="6">
    <source>
        <dbReference type="ARBA" id="ARBA00022989"/>
    </source>
</evidence>
<keyword evidence="10" id="KW-1185">Reference proteome</keyword>
<dbReference type="InterPro" id="IPR000522">
    <property type="entry name" value="ABC_transptr_permease_BtuC"/>
</dbReference>
<dbReference type="PANTHER" id="PTHR30472">
    <property type="entry name" value="FERRIC ENTEROBACTIN TRANSPORT SYSTEM PERMEASE PROTEIN"/>
    <property type="match status" value="1"/>
</dbReference>
<evidence type="ECO:0000313" key="10">
    <source>
        <dbReference type="Proteomes" id="UP000182652"/>
    </source>
</evidence>
<dbReference type="SUPFAM" id="SSF81345">
    <property type="entry name" value="ABC transporter involved in vitamin B12 uptake, BtuC"/>
    <property type="match status" value="1"/>
</dbReference>
<dbReference type="Proteomes" id="UP000182652">
    <property type="component" value="Unassembled WGS sequence"/>
</dbReference>
<feature type="transmembrane region" description="Helical" evidence="8">
    <location>
        <begin position="248"/>
        <end position="270"/>
    </location>
</feature>